<dbReference type="AlphaFoldDB" id="A0A8H3G6R5"/>
<comment type="similarity">
    <text evidence="1">Belongs to the ATG14 family.</text>
</comment>
<protein>
    <recommendedName>
        <fullName evidence="2">Autophagy-related protein 14</fullName>
    </recommendedName>
</protein>
<dbReference type="EMBL" id="CAJPDS010000102">
    <property type="protein sequence ID" value="CAF9937563.1"/>
    <property type="molecule type" value="Genomic_DNA"/>
</dbReference>
<evidence type="ECO:0000256" key="2">
    <source>
        <dbReference type="ARBA" id="ARBA00013807"/>
    </source>
</evidence>
<dbReference type="PANTHER" id="PTHR15157">
    <property type="entry name" value="UV RADIATION RESISTANCE-ASSOCIATED GENE PROTEIN"/>
    <property type="match status" value="1"/>
</dbReference>
<evidence type="ECO:0000313" key="5">
    <source>
        <dbReference type="EMBL" id="CAF9937563.1"/>
    </source>
</evidence>
<dbReference type="GO" id="GO:0000149">
    <property type="term" value="F:SNARE binding"/>
    <property type="evidence" value="ECO:0007669"/>
    <property type="project" value="TreeGrafter"/>
</dbReference>
<dbReference type="Pfam" id="PF10186">
    <property type="entry name" value="ATG14"/>
    <property type="match status" value="1"/>
</dbReference>
<dbReference type="Proteomes" id="UP000664521">
    <property type="component" value="Unassembled WGS sequence"/>
</dbReference>
<name>A0A8H3G6R5_9LECA</name>
<gene>
    <name evidence="5" type="ORF">HETSPECPRED_000582</name>
</gene>
<dbReference type="PANTHER" id="PTHR15157:SF13">
    <property type="entry name" value="AUTOPHAGY-RELATED PROTEIN 14"/>
    <property type="match status" value="1"/>
</dbReference>
<feature type="region of interest" description="Disordered" evidence="4">
    <location>
        <begin position="471"/>
        <end position="514"/>
    </location>
</feature>
<proteinExistence type="inferred from homology"/>
<dbReference type="GO" id="GO:0032991">
    <property type="term" value="C:protein-containing complex"/>
    <property type="evidence" value="ECO:0007669"/>
    <property type="project" value="UniProtKB-ARBA"/>
</dbReference>
<dbReference type="InterPro" id="IPR018791">
    <property type="entry name" value="UV_resistance/autophagy_Atg14"/>
</dbReference>
<evidence type="ECO:0000256" key="1">
    <source>
        <dbReference type="ARBA" id="ARBA00009574"/>
    </source>
</evidence>
<dbReference type="GO" id="GO:0000323">
    <property type="term" value="C:lytic vacuole"/>
    <property type="evidence" value="ECO:0007669"/>
    <property type="project" value="TreeGrafter"/>
</dbReference>
<evidence type="ECO:0000256" key="3">
    <source>
        <dbReference type="ARBA" id="ARBA00023054"/>
    </source>
</evidence>
<dbReference type="OrthoDB" id="16772at2759"/>
<evidence type="ECO:0000313" key="6">
    <source>
        <dbReference type="Proteomes" id="UP000664521"/>
    </source>
</evidence>
<dbReference type="GO" id="GO:0035493">
    <property type="term" value="P:SNARE complex assembly"/>
    <property type="evidence" value="ECO:0007669"/>
    <property type="project" value="TreeGrafter"/>
</dbReference>
<organism evidence="5 6">
    <name type="scientific">Heterodermia speciosa</name>
    <dbReference type="NCBI Taxonomy" id="116794"/>
    <lineage>
        <taxon>Eukaryota</taxon>
        <taxon>Fungi</taxon>
        <taxon>Dikarya</taxon>
        <taxon>Ascomycota</taxon>
        <taxon>Pezizomycotina</taxon>
        <taxon>Lecanoromycetes</taxon>
        <taxon>OSLEUM clade</taxon>
        <taxon>Lecanoromycetidae</taxon>
        <taxon>Caliciales</taxon>
        <taxon>Physciaceae</taxon>
        <taxon>Heterodermia</taxon>
    </lineage>
</organism>
<evidence type="ECO:0000256" key="4">
    <source>
        <dbReference type="SAM" id="MobiDB-lite"/>
    </source>
</evidence>
<sequence>MQCDICRRPPNNRLPFNCSNCARGALYDPRIQHAQALLEVESAGHEVERAIGATPAFTPTPYKSEGSLEAHPTFAIERTTAERVVLAEKTEKIIAQAQILRRQIDDIHVYLANKREEHSRRRSDLEAAKRRLYQRQSSDFEPLQKSIKRAHSHWDVLHAKTAESRTFLCKEAVYLYGLQQHKRKKGMPGRDSYYIGGLPLPDLRDLNNASPAQVSASVTNFAHLVHLVSHYLSLRLPAEITLPHRDYPLPTIFSPGSSYNAREAPYPGFTPTHSLNNSPSASRMVDAASLPRPRPLHIEKKLAVLAKEEPIIYASFVEGITLLAWDVAWMCKSQGLDVGRSSWEDVCAMGRNLWQLLLGPPPDARKQLISKNKFDTHESPEIKDDTQKPLSMLGHFSHGTAHSFLSAAKGLEYMSGWRLHSPLKVIDRVKAMLQNERDGAEWQLLEENEWEEAEGQNGITDVMGEELKEAVLEARPQGTDTEGDHAGKTAQGEEEGDGRIKGTSGWTKLKSRGP</sequence>
<keyword evidence="3" id="KW-0175">Coiled coil</keyword>
<dbReference type="GO" id="GO:0005768">
    <property type="term" value="C:endosome"/>
    <property type="evidence" value="ECO:0007669"/>
    <property type="project" value="TreeGrafter"/>
</dbReference>
<accession>A0A8H3G6R5</accession>
<keyword evidence="6" id="KW-1185">Reference proteome</keyword>
<reference evidence="5" key="1">
    <citation type="submission" date="2021-03" db="EMBL/GenBank/DDBJ databases">
        <authorList>
            <person name="Tagirdzhanova G."/>
        </authorList>
    </citation>
    <scope>NUCLEOTIDE SEQUENCE</scope>
</reference>
<comment type="caution">
    <text evidence="5">The sequence shown here is derived from an EMBL/GenBank/DDBJ whole genome shotgun (WGS) entry which is preliminary data.</text>
</comment>